<keyword evidence="1" id="KW-1185">Reference proteome</keyword>
<reference evidence="1" key="1">
    <citation type="journal article" date="2014" name="Nat. Commun.">
        <title>The tobacco genome sequence and its comparison with those of tomato and potato.</title>
        <authorList>
            <person name="Sierro N."/>
            <person name="Battey J.N."/>
            <person name="Ouadi S."/>
            <person name="Bakaher N."/>
            <person name="Bovet L."/>
            <person name="Willig A."/>
            <person name="Goepfert S."/>
            <person name="Peitsch M.C."/>
            <person name="Ivanov N.V."/>
        </authorList>
    </citation>
    <scope>NUCLEOTIDE SEQUENCE [LARGE SCALE GENOMIC DNA]</scope>
</reference>
<dbReference type="Proteomes" id="UP000790787">
    <property type="component" value="Chromosome 12"/>
</dbReference>
<gene>
    <name evidence="2" type="primary">LOC142167073</name>
</gene>
<sequence length="329" mass="38848">MDNHMPLLKPYGFSDMIEIPAEGQSGSMVILWDHTLVNVHSFVRRSQEISATIDVISTHKSWLFSSIYASTNVNCRNQLWNNLVDMHANYKGPWFVGGDFNDVLTSNEKLGGNRVNRNRAKYLWDCINKCNLIDLGFKGCKFTWSNHRRKNKRLIMEILDKIFANNDWFSYFPNAIVTHLLKTHSDYNPLLLQIIPKTNMPFRNPLDWKRFWCRHSDFSNLVKDSWKGSIYHQASNIFLGNVRTWKNKVFGNIFKKKRRIVSRLKGIQESEHYPNSDFLQNLEQSLQAEYNNYLKIEDDYWKLRARITWIQDGDANTKFCHIMASNRKR</sequence>
<name>A0AC58SED4_TOBAC</name>
<evidence type="ECO:0000313" key="1">
    <source>
        <dbReference type="Proteomes" id="UP000790787"/>
    </source>
</evidence>
<proteinExistence type="predicted"/>
<dbReference type="RefSeq" id="XP_075083330.1">
    <property type="nucleotide sequence ID" value="XM_075227229.1"/>
</dbReference>
<organism evidence="1 2">
    <name type="scientific">Nicotiana tabacum</name>
    <name type="common">Common tobacco</name>
    <dbReference type="NCBI Taxonomy" id="4097"/>
    <lineage>
        <taxon>Eukaryota</taxon>
        <taxon>Viridiplantae</taxon>
        <taxon>Streptophyta</taxon>
        <taxon>Embryophyta</taxon>
        <taxon>Tracheophyta</taxon>
        <taxon>Spermatophyta</taxon>
        <taxon>Magnoliopsida</taxon>
        <taxon>eudicotyledons</taxon>
        <taxon>Gunneridae</taxon>
        <taxon>Pentapetalae</taxon>
        <taxon>asterids</taxon>
        <taxon>lamiids</taxon>
        <taxon>Solanales</taxon>
        <taxon>Solanaceae</taxon>
        <taxon>Nicotianoideae</taxon>
        <taxon>Nicotianeae</taxon>
        <taxon>Nicotiana</taxon>
    </lineage>
</organism>
<reference evidence="2" key="2">
    <citation type="submission" date="2025-08" db="UniProtKB">
        <authorList>
            <consortium name="RefSeq"/>
        </authorList>
    </citation>
    <scope>IDENTIFICATION</scope>
    <source>
        <tissue evidence="2">Leaf</tissue>
    </source>
</reference>
<protein>
    <submittedName>
        <fullName evidence="2">Uncharacterized protein LOC142167073</fullName>
    </submittedName>
</protein>
<evidence type="ECO:0000313" key="2">
    <source>
        <dbReference type="RefSeq" id="XP_075083330.1"/>
    </source>
</evidence>
<accession>A0AC58SED4</accession>